<dbReference type="RefSeq" id="WP_127785302.1">
    <property type="nucleotide sequence ID" value="NZ_SACL01000001.1"/>
</dbReference>
<comment type="caution">
    <text evidence="1">The sequence shown here is derived from an EMBL/GenBank/DDBJ whole genome shotgun (WGS) entry which is preliminary data.</text>
</comment>
<dbReference type="EMBL" id="SACL01000001">
    <property type="protein sequence ID" value="RVT98831.1"/>
    <property type="molecule type" value="Genomic_DNA"/>
</dbReference>
<dbReference type="InterPro" id="IPR036624">
    <property type="entry name" value="Hcp1-lik_sf"/>
</dbReference>
<proteinExistence type="predicted"/>
<dbReference type="SUPFAM" id="SSF141452">
    <property type="entry name" value="Hcp1-like"/>
    <property type="match status" value="1"/>
</dbReference>
<sequence>MAIFLKYGDIKGETTQLTHKEWIEVNSFQFGVGRGISMGVGGGSKREATAPSVSEIVLTKSFDIASPLLLKEAIGGKAVKVKIEFTQTDNSGKHVAFQKYILDDCLLSGYSISSGGDRPSESISLNFGKIDSEYLNIDSKFNAKTTGHVIYDIGLAKLT</sequence>
<accession>A0A437MMG1</accession>
<organism evidence="1 2">
    <name type="scientific">Rhodovarius crocodyli</name>
    <dbReference type="NCBI Taxonomy" id="1979269"/>
    <lineage>
        <taxon>Bacteria</taxon>
        <taxon>Pseudomonadati</taxon>
        <taxon>Pseudomonadota</taxon>
        <taxon>Alphaproteobacteria</taxon>
        <taxon>Acetobacterales</taxon>
        <taxon>Roseomonadaceae</taxon>
        <taxon>Rhodovarius</taxon>
    </lineage>
</organism>
<dbReference type="Pfam" id="PF05638">
    <property type="entry name" value="T6SS_HCP"/>
    <property type="match status" value="1"/>
</dbReference>
<evidence type="ECO:0000313" key="2">
    <source>
        <dbReference type="Proteomes" id="UP000282957"/>
    </source>
</evidence>
<name>A0A437MMG1_9PROT</name>
<protein>
    <submittedName>
        <fullName evidence="1">Type VI secretion system tube protein Hcp</fullName>
    </submittedName>
</protein>
<keyword evidence="2" id="KW-1185">Reference proteome</keyword>
<dbReference type="Proteomes" id="UP000282957">
    <property type="component" value="Unassembled WGS sequence"/>
</dbReference>
<dbReference type="InterPro" id="IPR008514">
    <property type="entry name" value="T6SS_Hcp"/>
</dbReference>
<gene>
    <name evidence="1" type="ORF">EOD42_01590</name>
</gene>
<dbReference type="OrthoDB" id="7571664at2"/>
<dbReference type="Gene3D" id="2.30.110.20">
    <property type="entry name" value="Hcp1-like"/>
    <property type="match status" value="1"/>
</dbReference>
<evidence type="ECO:0000313" key="1">
    <source>
        <dbReference type="EMBL" id="RVT98831.1"/>
    </source>
</evidence>
<dbReference type="PANTHER" id="PTHR36152:SF1">
    <property type="entry name" value="UBIQUITIN-LIKE DOMAIN-CONTAINING PROTEIN"/>
    <property type="match status" value="1"/>
</dbReference>
<dbReference type="PANTHER" id="PTHR36152">
    <property type="entry name" value="CYTOPLASMIC PROTEIN-RELATED"/>
    <property type="match status" value="1"/>
</dbReference>
<dbReference type="AlphaFoldDB" id="A0A437MMG1"/>
<dbReference type="InterPro" id="IPR053165">
    <property type="entry name" value="HSI-I_assembly_Hcp1"/>
</dbReference>
<reference evidence="1 2" key="1">
    <citation type="submission" date="2019-01" db="EMBL/GenBank/DDBJ databases">
        <authorList>
            <person name="Chen W.-M."/>
        </authorList>
    </citation>
    <scope>NUCLEOTIDE SEQUENCE [LARGE SCALE GENOMIC DNA]</scope>
    <source>
        <strain evidence="1 2">CCP-6</strain>
    </source>
</reference>